<evidence type="ECO:0000313" key="4">
    <source>
        <dbReference type="Proteomes" id="UP000216215"/>
    </source>
</evidence>
<dbReference type="GO" id="GO:0003677">
    <property type="term" value="F:DNA binding"/>
    <property type="evidence" value="ECO:0007669"/>
    <property type="project" value="InterPro"/>
</dbReference>
<comment type="caution">
    <text evidence="3">The sequence shown here is derived from an EMBL/GenBank/DDBJ whole genome shotgun (WGS) entry which is preliminary data.</text>
</comment>
<proteinExistence type="inferred from homology"/>
<gene>
    <name evidence="3" type="ORF">CIT25_29445</name>
</gene>
<dbReference type="GO" id="GO:0008270">
    <property type="term" value="F:zinc ion binding"/>
    <property type="evidence" value="ECO:0007669"/>
    <property type="project" value="InterPro"/>
</dbReference>
<feature type="region of interest" description="Disordered" evidence="2">
    <location>
        <begin position="146"/>
        <end position="167"/>
    </location>
</feature>
<keyword evidence="4" id="KW-1185">Reference proteome</keyword>
<sequence length="167" mass="17706">MKRNFAGAIRTGAFVTEETANNTDPVIELTAAVVSAYVSNNPVPVGELPALIAQVHAALKGTIGGLVAKPEALTPAVPIRKSVTPDYIISLEDGKKFKSLKRHLSTHYGLTPDEYRAKWGLPADYPMVAPNYAAARSALAKTIGLGRKPHQAEQAAPAKRARNNGAV</sequence>
<name>A0AB36R2L1_9HYPH</name>
<dbReference type="EMBL" id="NPKI01000043">
    <property type="protein sequence ID" value="PAP98622.1"/>
    <property type="molecule type" value="Genomic_DNA"/>
</dbReference>
<accession>A0AB36R2L1</accession>
<dbReference type="InterPro" id="IPR041920">
    <property type="entry name" value="ROS/MUCR_sf"/>
</dbReference>
<evidence type="ECO:0000256" key="1">
    <source>
        <dbReference type="ARBA" id="ARBA00007031"/>
    </source>
</evidence>
<dbReference type="GO" id="GO:0006355">
    <property type="term" value="P:regulation of DNA-templated transcription"/>
    <property type="evidence" value="ECO:0007669"/>
    <property type="project" value="InterPro"/>
</dbReference>
<dbReference type="Proteomes" id="UP000216215">
    <property type="component" value="Unassembled WGS sequence"/>
</dbReference>
<organism evidence="3 4">
    <name type="scientific">Mesorhizobium mediterraneum</name>
    <dbReference type="NCBI Taxonomy" id="43617"/>
    <lineage>
        <taxon>Bacteria</taxon>
        <taxon>Pseudomonadati</taxon>
        <taxon>Pseudomonadota</taxon>
        <taxon>Alphaproteobacteria</taxon>
        <taxon>Hyphomicrobiales</taxon>
        <taxon>Phyllobacteriaceae</taxon>
        <taxon>Mesorhizobium</taxon>
    </lineage>
</organism>
<evidence type="ECO:0000313" key="3">
    <source>
        <dbReference type="EMBL" id="PAP98622.1"/>
    </source>
</evidence>
<comment type="similarity">
    <text evidence="1">Belongs to the ros/MucR family.</text>
</comment>
<protein>
    <submittedName>
        <fullName evidence="3">MucR family transcriptional regulator</fullName>
    </submittedName>
</protein>
<reference evidence="4" key="1">
    <citation type="submission" date="2017-08" db="EMBL/GenBank/DDBJ databases">
        <title>Mesorhizobium wenxinae sp. nov., a novel rhizobial species isolated from root nodules of chickpea (Cicer arietinum L.).</title>
        <authorList>
            <person name="Zhang J."/>
        </authorList>
    </citation>
    <scope>NUCLEOTIDE SEQUENCE [LARGE SCALE GENOMIC DNA]</scope>
    <source>
        <strain evidence="4">USDA 3392</strain>
    </source>
</reference>
<evidence type="ECO:0000256" key="2">
    <source>
        <dbReference type="SAM" id="MobiDB-lite"/>
    </source>
</evidence>
<dbReference type="Pfam" id="PF05443">
    <property type="entry name" value="ROS_MUCR"/>
    <property type="match status" value="1"/>
</dbReference>
<dbReference type="InterPro" id="IPR008807">
    <property type="entry name" value="ROS_MUCR"/>
</dbReference>
<dbReference type="Gene3D" id="1.10.10.1550">
    <property type="entry name" value="ROS/MUCR transcriptional regulator protein"/>
    <property type="match status" value="1"/>
</dbReference>
<dbReference type="AlphaFoldDB" id="A0AB36R2L1"/>